<name>A0A0F9IFC3_9ZZZZ</name>
<protein>
    <submittedName>
        <fullName evidence="1">Uncharacterized protein</fullName>
    </submittedName>
</protein>
<gene>
    <name evidence="1" type="ORF">LCGC14_1947920</name>
</gene>
<evidence type="ECO:0000313" key="1">
    <source>
        <dbReference type="EMBL" id="KKL86112.1"/>
    </source>
</evidence>
<organism evidence="1">
    <name type="scientific">marine sediment metagenome</name>
    <dbReference type="NCBI Taxonomy" id="412755"/>
    <lineage>
        <taxon>unclassified sequences</taxon>
        <taxon>metagenomes</taxon>
        <taxon>ecological metagenomes</taxon>
    </lineage>
</organism>
<comment type="caution">
    <text evidence="1">The sequence shown here is derived from an EMBL/GenBank/DDBJ whole genome shotgun (WGS) entry which is preliminary data.</text>
</comment>
<reference evidence="1" key="1">
    <citation type="journal article" date="2015" name="Nature">
        <title>Complex archaea that bridge the gap between prokaryotes and eukaryotes.</title>
        <authorList>
            <person name="Spang A."/>
            <person name="Saw J.H."/>
            <person name="Jorgensen S.L."/>
            <person name="Zaremba-Niedzwiedzka K."/>
            <person name="Martijn J."/>
            <person name="Lind A.E."/>
            <person name="van Eijk R."/>
            <person name="Schleper C."/>
            <person name="Guy L."/>
            <person name="Ettema T.J."/>
        </authorList>
    </citation>
    <scope>NUCLEOTIDE SEQUENCE</scope>
</reference>
<sequence length="69" mass="7964">MRGGYRILVRVIIGGVDMIFKCVECGTHSVKERLGTKKEKFKGFDNYYFFCKVCKGTQFELKSDPYQVA</sequence>
<dbReference type="EMBL" id="LAZR01021210">
    <property type="protein sequence ID" value="KKL86112.1"/>
    <property type="molecule type" value="Genomic_DNA"/>
</dbReference>
<dbReference type="AlphaFoldDB" id="A0A0F9IFC3"/>
<accession>A0A0F9IFC3</accession>
<proteinExistence type="predicted"/>